<feature type="region of interest" description="Disordered" evidence="1">
    <location>
        <begin position="165"/>
        <end position="186"/>
    </location>
</feature>
<dbReference type="CDD" id="cd00882">
    <property type="entry name" value="Ras_like_GTPase"/>
    <property type="match status" value="1"/>
</dbReference>
<dbReference type="PANTHER" id="PTHR42708">
    <property type="entry name" value="ATP/GTP-BINDING PROTEIN-RELATED"/>
    <property type="match status" value="1"/>
</dbReference>
<dbReference type="InterPro" id="IPR052705">
    <property type="entry name" value="Gliding_Motility_GTPase"/>
</dbReference>
<evidence type="ECO:0000256" key="1">
    <source>
        <dbReference type="SAM" id="MobiDB-lite"/>
    </source>
</evidence>
<reference evidence="2 3" key="1">
    <citation type="submission" date="2021-01" db="EMBL/GenBank/DDBJ databases">
        <title>Draft genome sequence of Micromonospora sp. strain STR1s_6.</title>
        <authorList>
            <person name="Karlyshev A."/>
            <person name="Jawad R."/>
        </authorList>
    </citation>
    <scope>NUCLEOTIDE SEQUENCE [LARGE SCALE GENOMIC DNA]</scope>
    <source>
        <strain evidence="2 3">STR1S-6</strain>
    </source>
</reference>
<comment type="caution">
    <text evidence="2">The sequence shown here is derived from an EMBL/GenBank/DDBJ whole genome shotgun (WGS) entry which is preliminary data.</text>
</comment>
<proteinExistence type="predicted"/>
<dbReference type="EMBL" id="JAEVHL010000012">
    <property type="protein sequence ID" value="MBM0274832.1"/>
    <property type="molecule type" value="Genomic_DNA"/>
</dbReference>
<dbReference type="Proteomes" id="UP000622245">
    <property type="component" value="Unassembled WGS sequence"/>
</dbReference>
<dbReference type="PANTHER" id="PTHR42708:SF1">
    <property type="entry name" value="GLIDING MOTILITY PROTEIN MGLA"/>
    <property type="match status" value="1"/>
</dbReference>
<evidence type="ECO:0008006" key="4">
    <source>
        <dbReference type="Google" id="ProtNLM"/>
    </source>
</evidence>
<sequence>MSADSGVIGRAAPTVKVLVTGGAGVGKSCFLRAAQRGRATLPGQPGVVGEVGYATLSTGVTVVLHVTPELRRWWWMWDHLALGATGAVVLVDTTRLPVSYPAMDYLDARDLPYLVAINRPLGGTHNRREIRDALQVSAQVPVLTCDATEPASVLAVLHRLASPVVPPQHHARPSHHPLRTEGRRLS</sequence>
<organism evidence="2 3">
    <name type="scientific">Micromonospora tarensis</name>
    <dbReference type="NCBI Taxonomy" id="2806100"/>
    <lineage>
        <taxon>Bacteria</taxon>
        <taxon>Bacillati</taxon>
        <taxon>Actinomycetota</taxon>
        <taxon>Actinomycetes</taxon>
        <taxon>Micromonosporales</taxon>
        <taxon>Micromonosporaceae</taxon>
        <taxon>Micromonospora</taxon>
    </lineage>
</organism>
<dbReference type="Gene3D" id="3.40.50.300">
    <property type="entry name" value="P-loop containing nucleotide triphosphate hydrolases"/>
    <property type="match status" value="1"/>
</dbReference>
<keyword evidence="3" id="KW-1185">Reference proteome</keyword>
<protein>
    <recommendedName>
        <fullName evidence="4">Signal recognition particle receptor subunit beta, a GTPase</fullName>
    </recommendedName>
</protein>
<accession>A0ABS1YBT6</accession>
<dbReference type="RefSeq" id="WP_203147234.1">
    <property type="nucleotide sequence ID" value="NZ_JAEVHL010000012.1"/>
</dbReference>
<dbReference type="SUPFAM" id="SSF52540">
    <property type="entry name" value="P-loop containing nucleoside triphosphate hydrolases"/>
    <property type="match status" value="1"/>
</dbReference>
<evidence type="ECO:0000313" key="2">
    <source>
        <dbReference type="EMBL" id="MBM0274832.1"/>
    </source>
</evidence>
<evidence type="ECO:0000313" key="3">
    <source>
        <dbReference type="Proteomes" id="UP000622245"/>
    </source>
</evidence>
<name>A0ABS1YBT6_9ACTN</name>
<gene>
    <name evidence="2" type="ORF">JM949_04880</name>
</gene>
<dbReference type="InterPro" id="IPR027417">
    <property type="entry name" value="P-loop_NTPase"/>
</dbReference>